<organism evidence="1">
    <name type="scientific">Lepeophtheirus salmonis</name>
    <name type="common">Salmon louse</name>
    <name type="synonym">Caligus salmonis</name>
    <dbReference type="NCBI Taxonomy" id="72036"/>
    <lineage>
        <taxon>Eukaryota</taxon>
        <taxon>Metazoa</taxon>
        <taxon>Ecdysozoa</taxon>
        <taxon>Arthropoda</taxon>
        <taxon>Crustacea</taxon>
        <taxon>Multicrustacea</taxon>
        <taxon>Hexanauplia</taxon>
        <taxon>Copepoda</taxon>
        <taxon>Siphonostomatoida</taxon>
        <taxon>Caligidae</taxon>
        <taxon>Lepeophtheirus</taxon>
    </lineage>
</organism>
<protein>
    <submittedName>
        <fullName evidence="1">Uncharacterized protein</fullName>
    </submittedName>
</protein>
<accession>A0A0K2VI28</accession>
<sequence length="73" mass="8686">MKLKRGRREQACMEMVQGGMARIWPLRSKSRQQHSQSKHQQRCRKRFGCDRRVGQQSTFLGWSIHHGLHQLQS</sequence>
<name>A0A0K2VI28_LEPSM</name>
<proteinExistence type="predicted"/>
<evidence type="ECO:0000313" key="1">
    <source>
        <dbReference type="EMBL" id="CDW50010.1"/>
    </source>
</evidence>
<dbReference type="EMBL" id="HACA01032649">
    <property type="protein sequence ID" value="CDW50010.1"/>
    <property type="molecule type" value="Transcribed_RNA"/>
</dbReference>
<dbReference type="AlphaFoldDB" id="A0A0K2VI28"/>
<reference evidence="1" key="1">
    <citation type="submission" date="2014-05" db="EMBL/GenBank/DDBJ databases">
        <authorList>
            <person name="Chronopoulou M."/>
        </authorList>
    </citation>
    <scope>NUCLEOTIDE SEQUENCE</scope>
    <source>
        <tissue evidence="1">Whole organism</tissue>
    </source>
</reference>